<accession>A0A7R8X3J5</accession>
<dbReference type="EMBL" id="LR899936">
    <property type="protein sequence ID" value="CAD7243369.1"/>
    <property type="molecule type" value="Genomic_DNA"/>
</dbReference>
<name>A0A7R8X3J5_9CRUS</name>
<dbReference type="EMBL" id="CAJPEV010000419">
    <property type="protein sequence ID" value="CAG0885074.1"/>
    <property type="molecule type" value="Genomic_DNA"/>
</dbReference>
<protein>
    <submittedName>
        <fullName evidence="2">Uncharacterized protein</fullName>
    </submittedName>
</protein>
<reference evidence="2" key="1">
    <citation type="submission" date="2020-11" db="EMBL/GenBank/DDBJ databases">
        <authorList>
            <person name="Tran Van P."/>
        </authorList>
    </citation>
    <scope>NUCLEOTIDE SEQUENCE</scope>
</reference>
<feature type="compositionally biased region" description="Acidic residues" evidence="1">
    <location>
        <begin position="118"/>
        <end position="130"/>
    </location>
</feature>
<dbReference type="Proteomes" id="UP000677054">
    <property type="component" value="Unassembled WGS sequence"/>
</dbReference>
<evidence type="ECO:0000313" key="2">
    <source>
        <dbReference type="EMBL" id="CAD7243369.1"/>
    </source>
</evidence>
<feature type="region of interest" description="Disordered" evidence="1">
    <location>
        <begin position="49"/>
        <end position="131"/>
    </location>
</feature>
<proteinExistence type="predicted"/>
<dbReference type="OrthoDB" id="439808at2759"/>
<organism evidence="2">
    <name type="scientific">Darwinula stevensoni</name>
    <dbReference type="NCBI Taxonomy" id="69355"/>
    <lineage>
        <taxon>Eukaryota</taxon>
        <taxon>Metazoa</taxon>
        <taxon>Ecdysozoa</taxon>
        <taxon>Arthropoda</taxon>
        <taxon>Crustacea</taxon>
        <taxon>Oligostraca</taxon>
        <taxon>Ostracoda</taxon>
        <taxon>Podocopa</taxon>
        <taxon>Podocopida</taxon>
        <taxon>Darwinulocopina</taxon>
        <taxon>Darwinuloidea</taxon>
        <taxon>Darwinulidae</taxon>
        <taxon>Darwinula</taxon>
    </lineage>
</organism>
<evidence type="ECO:0000256" key="1">
    <source>
        <dbReference type="SAM" id="MobiDB-lite"/>
    </source>
</evidence>
<feature type="compositionally biased region" description="Acidic residues" evidence="1">
    <location>
        <begin position="53"/>
        <end position="64"/>
    </location>
</feature>
<gene>
    <name evidence="2" type="ORF">DSTB1V02_LOCUS3293</name>
</gene>
<evidence type="ECO:0000313" key="3">
    <source>
        <dbReference type="Proteomes" id="UP000677054"/>
    </source>
</evidence>
<sequence>MDIDGRKIRVDYSITARAHTPTPGVYMGRPTGLKTSVFLSAVQGKLPCGDGCGENDEDKEEEEALMGPNQSGLEVDNDSEHSSGKDSGTGTDNDPRLHIYSHHHLSLHDPDGSTVNVSDEETRDVEDEDEVSVKRPLRTFAVSGVGHRTQRLQMGVGMGVSSPNLSRVDSTVVYANVIPTTVAGSSDFLCPVVMRHKGGTLGRLKGKHVKCPSIPDPSR</sequence>
<keyword evidence="3" id="KW-1185">Reference proteome</keyword>
<dbReference type="AlphaFoldDB" id="A0A7R8X3J5"/>